<dbReference type="PROSITE" id="PS50932">
    <property type="entry name" value="HTH_LACI_2"/>
    <property type="match status" value="1"/>
</dbReference>
<keyword evidence="3" id="KW-0804">Transcription</keyword>
<evidence type="ECO:0000313" key="5">
    <source>
        <dbReference type="EMBL" id="GAA4768674.1"/>
    </source>
</evidence>
<dbReference type="SUPFAM" id="SSF47413">
    <property type="entry name" value="lambda repressor-like DNA-binding domains"/>
    <property type="match status" value="1"/>
</dbReference>
<dbReference type="InterPro" id="IPR028082">
    <property type="entry name" value="Peripla_BP_I"/>
</dbReference>
<evidence type="ECO:0000313" key="6">
    <source>
        <dbReference type="Proteomes" id="UP001501645"/>
    </source>
</evidence>
<proteinExistence type="predicted"/>
<evidence type="ECO:0000256" key="2">
    <source>
        <dbReference type="ARBA" id="ARBA00023125"/>
    </source>
</evidence>
<dbReference type="SUPFAM" id="SSF53822">
    <property type="entry name" value="Periplasmic binding protein-like I"/>
    <property type="match status" value="1"/>
</dbReference>
<dbReference type="InterPro" id="IPR000843">
    <property type="entry name" value="HTH_LacI"/>
</dbReference>
<comment type="caution">
    <text evidence="5">The sequence shown here is derived from an EMBL/GenBank/DDBJ whole genome shotgun (WGS) entry which is preliminary data.</text>
</comment>
<evidence type="ECO:0000259" key="4">
    <source>
        <dbReference type="PROSITE" id="PS50932"/>
    </source>
</evidence>
<sequence length="338" mass="36135">MLGTMGREVNRGGAMAVSVKDVARVAGVSAGTVSNALNHPERVAEETVERVRAAIRELGYVRNDAARQLRAGRSRSVGLIVLDMRNPFYADVARGADARAERDGLSVLVSDSARDHGRERRLVDLFAEQRASGVIATPLTDDLAPFEALARHGVPVVLVDHEGDSDGLSTVSVDDRKGGRLAVERLLARGCRRIAFVGGPRDLRQVRDRFEGARRAVAEAPGAALERIDIDDLTVDHGRAAGERLLRRSERPDGLFAANDLVAVGLLQALTMTGDVRVPGDIALVGYDDIDFAASTVVPLTSVRQPAELLGATAIELLGRAPGEHVRFEPEVIGRATA</sequence>
<evidence type="ECO:0000256" key="3">
    <source>
        <dbReference type="ARBA" id="ARBA00023163"/>
    </source>
</evidence>
<dbReference type="Pfam" id="PF00356">
    <property type="entry name" value="LacI"/>
    <property type="match status" value="1"/>
</dbReference>
<keyword evidence="2 5" id="KW-0238">DNA-binding</keyword>
<organism evidence="5 6">
    <name type="scientific">Microbacterium gilvum</name>
    <dbReference type="NCBI Taxonomy" id="1336204"/>
    <lineage>
        <taxon>Bacteria</taxon>
        <taxon>Bacillati</taxon>
        <taxon>Actinomycetota</taxon>
        <taxon>Actinomycetes</taxon>
        <taxon>Micrococcales</taxon>
        <taxon>Microbacteriaceae</taxon>
        <taxon>Microbacterium</taxon>
    </lineage>
</organism>
<dbReference type="PANTHER" id="PTHR30146:SF109">
    <property type="entry name" value="HTH-TYPE TRANSCRIPTIONAL REGULATOR GALS"/>
    <property type="match status" value="1"/>
</dbReference>
<accession>A0ABP8ZXR9</accession>
<dbReference type="Gene3D" id="3.40.50.2300">
    <property type="match status" value="2"/>
</dbReference>
<dbReference type="CDD" id="cd01392">
    <property type="entry name" value="HTH_LacI"/>
    <property type="match status" value="1"/>
</dbReference>
<dbReference type="InterPro" id="IPR046335">
    <property type="entry name" value="LacI/GalR-like_sensor"/>
</dbReference>
<dbReference type="EMBL" id="BAABKO010000001">
    <property type="protein sequence ID" value="GAA4768674.1"/>
    <property type="molecule type" value="Genomic_DNA"/>
</dbReference>
<dbReference type="PROSITE" id="PS00356">
    <property type="entry name" value="HTH_LACI_1"/>
    <property type="match status" value="1"/>
</dbReference>
<dbReference type="Pfam" id="PF13377">
    <property type="entry name" value="Peripla_BP_3"/>
    <property type="match status" value="1"/>
</dbReference>
<protein>
    <submittedName>
        <fullName evidence="5">LacI family DNA-binding transcriptional regulator</fullName>
    </submittedName>
</protein>
<dbReference type="PANTHER" id="PTHR30146">
    <property type="entry name" value="LACI-RELATED TRANSCRIPTIONAL REPRESSOR"/>
    <property type="match status" value="1"/>
</dbReference>
<dbReference type="Proteomes" id="UP001501645">
    <property type="component" value="Unassembled WGS sequence"/>
</dbReference>
<name>A0ABP8ZXR9_9MICO</name>
<dbReference type="GO" id="GO:0003677">
    <property type="term" value="F:DNA binding"/>
    <property type="evidence" value="ECO:0007669"/>
    <property type="project" value="UniProtKB-KW"/>
</dbReference>
<gene>
    <name evidence="5" type="ORF">GCM10023351_10350</name>
</gene>
<evidence type="ECO:0000256" key="1">
    <source>
        <dbReference type="ARBA" id="ARBA00023015"/>
    </source>
</evidence>
<dbReference type="InterPro" id="IPR010982">
    <property type="entry name" value="Lambda_DNA-bd_dom_sf"/>
</dbReference>
<keyword evidence="1" id="KW-0805">Transcription regulation</keyword>
<keyword evidence="6" id="KW-1185">Reference proteome</keyword>
<feature type="domain" description="HTH lacI-type" evidence="4">
    <location>
        <begin position="17"/>
        <end position="71"/>
    </location>
</feature>
<reference evidence="6" key="1">
    <citation type="journal article" date="2019" name="Int. J. Syst. Evol. Microbiol.">
        <title>The Global Catalogue of Microorganisms (GCM) 10K type strain sequencing project: providing services to taxonomists for standard genome sequencing and annotation.</title>
        <authorList>
            <consortium name="The Broad Institute Genomics Platform"/>
            <consortium name="The Broad Institute Genome Sequencing Center for Infectious Disease"/>
            <person name="Wu L."/>
            <person name="Ma J."/>
        </authorList>
    </citation>
    <scope>NUCLEOTIDE SEQUENCE [LARGE SCALE GENOMIC DNA]</scope>
    <source>
        <strain evidence="6">JCM 18537</strain>
    </source>
</reference>
<dbReference type="Gene3D" id="1.10.260.40">
    <property type="entry name" value="lambda repressor-like DNA-binding domains"/>
    <property type="match status" value="1"/>
</dbReference>
<dbReference type="SMART" id="SM00354">
    <property type="entry name" value="HTH_LACI"/>
    <property type="match status" value="1"/>
</dbReference>